<feature type="transmembrane region" description="Helical" evidence="15">
    <location>
        <begin position="273"/>
        <end position="299"/>
    </location>
</feature>
<evidence type="ECO:0000256" key="14">
    <source>
        <dbReference type="RuleBase" id="RU362091"/>
    </source>
</evidence>
<dbReference type="InterPro" id="IPR018212">
    <property type="entry name" value="Na/solute_symporter_CS"/>
</dbReference>
<feature type="transmembrane region" description="Helical" evidence="15">
    <location>
        <begin position="233"/>
        <end position="252"/>
    </location>
</feature>
<dbReference type="Proteomes" id="UP000199046">
    <property type="component" value="Unassembled WGS sequence"/>
</dbReference>
<feature type="transmembrane region" description="Helical" evidence="15">
    <location>
        <begin position="433"/>
        <end position="452"/>
    </location>
</feature>
<keyword evidence="10 15" id="KW-0472">Membrane</keyword>
<evidence type="ECO:0000256" key="12">
    <source>
        <dbReference type="ARBA" id="ARBA00023201"/>
    </source>
</evidence>
<keyword evidence="4" id="KW-1003">Cell membrane</keyword>
<dbReference type="AlphaFoldDB" id="A0A1I1I212"/>
<evidence type="ECO:0000256" key="8">
    <source>
        <dbReference type="ARBA" id="ARBA00023053"/>
    </source>
</evidence>
<feature type="transmembrane region" description="Helical" evidence="15">
    <location>
        <begin position="150"/>
        <end position="168"/>
    </location>
</feature>
<feature type="transmembrane region" description="Helical" evidence="15">
    <location>
        <begin position="381"/>
        <end position="402"/>
    </location>
</feature>
<evidence type="ECO:0000256" key="13">
    <source>
        <dbReference type="ARBA" id="ARBA00036099"/>
    </source>
</evidence>
<accession>A0A1I1I212</accession>
<dbReference type="PANTHER" id="PTHR42985:SF40">
    <property type="entry name" value="LD47995P-RELATED"/>
    <property type="match status" value="1"/>
</dbReference>
<protein>
    <submittedName>
        <fullName evidence="16">Transporter, SSS family</fullName>
    </submittedName>
</protein>
<comment type="similarity">
    <text evidence="2 14">Belongs to the sodium:solute symporter (SSF) (TC 2.A.21) family.</text>
</comment>
<reference evidence="17" key="1">
    <citation type="submission" date="2016-10" db="EMBL/GenBank/DDBJ databases">
        <authorList>
            <person name="Varghese N."/>
            <person name="Submissions S."/>
        </authorList>
    </citation>
    <scope>NUCLEOTIDE SEQUENCE [LARGE SCALE GENOMIC DNA]</scope>
    <source>
        <strain evidence="17">DSM 23439</strain>
    </source>
</reference>
<evidence type="ECO:0000313" key="17">
    <source>
        <dbReference type="Proteomes" id="UP000199046"/>
    </source>
</evidence>
<dbReference type="GO" id="GO:0005886">
    <property type="term" value="C:plasma membrane"/>
    <property type="evidence" value="ECO:0007669"/>
    <property type="project" value="UniProtKB-SubCell"/>
</dbReference>
<keyword evidence="12" id="KW-0739">Sodium transport</keyword>
<dbReference type="GO" id="GO:0015293">
    <property type="term" value="F:symporter activity"/>
    <property type="evidence" value="ECO:0007669"/>
    <property type="project" value="UniProtKB-KW"/>
</dbReference>
<evidence type="ECO:0000256" key="5">
    <source>
        <dbReference type="ARBA" id="ARBA00022692"/>
    </source>
</evidence>
<dbReference type="GO" id="GO:0098660">
    <property type="term" value="P:inorganic ion transmembrane transport"/>
    <property type="evidence" value="ECO:0007669"/>
    <property type="project" value="UniProtKB-ARBA"/>
</dbReference>
<evidence type="ECO:0000256" key="7">
    <source>
        <dbReference type="ARBA" id="ARBA00022989"/>
    </source>
</evidence>
<keyword evidence="6" id="KW-0769">Symport</keyword>
<dbReference type="EMBL" id="FOLY01000002">
    <property type="protein sequence ID" value="SFC30347.1"/>
    <property type="molecule type" value="Genomic_DNA"/>
</dbReference>
<evidence type="ECO:0000256" key="6">
    <source>
        <dbReference type="ARBA" id="ARBA00022847"/>
    </source>
</evidence>
<dbReference type="RefSeq" id="WP_090131302.1">
    <property type="nucleotide sequence ID" value="NZ_FOLY01000002.1"/>
</dbReference>
<feature type="transmembrane region" description="Helical" evidence="15">
    <location>
        <begin position="492"/>
        <end position="517"/>
    </location>
</feature>
<feature type="transmembrane region" description="Helical" evidence="15">
    <location>
        <begin position="180"/>
        <end position="204"/>
    </location>
</feature>
<dbReference type="InterPro" id="IPR001734">
    <property type="entry name" value="Na/solute_symporter"/>
</dbReference>
<keyword evidence="8" id="KW-0915">Sodium</keyword>
<evidence type="ECO:0000313" key="16">
    <source>
        <dbReference type="EMBL" id="SFC30347.1"/>
    </source>
</evidence>
<dbReference type="PROSITE" id="PS00456">
    <property type="entry name" value="NA_SOLUT_SYMP_1"/>
    <property type="match status" value="1"/>
</dbReference>
<keyword evidence="5 15" id="KW-0812">Transmembrane</keyword>
<evidence type="ECO:0000256" key="3">
    <source>
        <dbReference type="ARBA" id="ARBA00022448"/>
    </source>
</evidence>
<dbReference type="NCBIfam" id="TIGR00813">
    <property type="entry name" value="sss"/>
    <property type="match status" value="1"/>
</dbReference>
<evidence type="ECO:0000256" key="15">
    <source>
        <dbReference type="SAM" id="Phobius"/>
    </source>
</evidence>
<dbReference type="Gene3D" id="1.20.1730.10">
    <property type="entry name" value="Sodium/glucose cotransporter"/>
    <property type="match status" value="1"/>
</dbReference>
<feature type="transmembrane region" description="Helical" evidence="15">
    <location>
        <begin position="324"/>
        <end position="342"/>
    </location>
</feature>
<sequence>MVWLDYVVIAVYLGSFLLLGQLFKDQHSGEDYFLGSRGFGWFPLSLSAAATQLSAVSFISAPAFVGMKEGGGLIWLTYEFAVPLAMIVLIVLFFPTLYAAGVVSIYSYLEKRFGRSTRILLSLVFQLSRAFATSVMVYAIALILTHAIGLPLWATIVIIGVVTLIYSCQGGMKAVVYGDVIQMVLLVIGLVVCLLFALSLLGGWDAFLANVDPARLETVRFDDIGIGQDSNGFGFWPMVIGGLFLYAAYYGADQSQAQRLLSARDARTVRHTLLANGLLRFPVTLCYCLLGLVLGTLAVTHPEFRALIPADEPDLMVPLFMRDYLPAGLTGILIVAIFSAAMSSVSSAINSLSAASVEDLFVRGRKIDEQRYMRLSRLTSVFWGVVCIAMAFFTGNIAPTIIEAINKVGSLFFGPMLATFLAAILIRPINGTGANFGLVAGVGLNAFLWLFVPELFWFWWNVTGAITMLAVALITSAVTHRRTRSEVMPRPVLDFHVPTVATLCAFFMVIVVFSMWLPTLLD</sequence>
<dbReference type="GO" id="GO:0015075">
    <property type="term" value="F:monoatomic ion transmembrane transporter activity"/>
    <property type="evidence" value="ECO:0007669"/>
    <property type="project" value="UniProtKB-ARBA"/>
</dbReference>
<feature type="transmembrane region" description="Helical" evidence="15">
    <location>
        <begin position="44"/>
        <end position="64"/>
    </location>
</feature>
<dbReference type="InterPro" id="IPR038377">
    <property type="entry name" value="Na/Glc_symporter_sf"/>
</dbReference>
<proteinExistence type="inferred from homology"/>
<dbReference type="GO" id="GO:0006814">
    <property type="term" value="P:sodium ion transport"/>
    <property type="evidence" value="ECO:0007669"/>
    <property type="project" value="UniProtKB-KW"/>
</dbReference>
<evidence type="ECO:0000256" key="10">
    <source>
        <dbReference type="ARBA" id="ARBA00023136"/>
    </source>
</evidence>
<evidence type="ECO:0000256" key="11">
    <source>
        <dbReference type="ARBA" id="ARBA00023180"/>
    </source>
</evidence>
<evidence type="ECO:0000256" key="4">
    <source>
        <dbReference type="ARBA" id="ARBA00022475"/>
    </source>
</evidence>
<feature type="transmembrane region" description="Helical" evidence="15">
    <location>
        <begin position="6"/>
        <end position="23"/>
    </location>
</feature>
<comment type="subcellular location">
    <subcellularLocation>
        <location evidence="1">Cell membrane</location>
        <topology evidence="1">Multi-pass membrane protein</topology>
    </subcellularLocation>
</comment>
<dbReference type="InterPro" id="IPR051163">
    <property type="entry name" value="Sodium:Solute_Symporter_SSF"/>
</dbReference>
<dbReference type="PROSITE" id="PS50283">
    <property type="entry name" value="NA_SOLUT_SYMP_3"/>
    <property type="match status" value="1"/>
</dbReference>
<dbReference type="Pfam" id="PF00474">
    <property type="entry name" value="SSF"/>
    <property type="match status" value="1"/>
</dbReference>
<keyword evidence="3" id="KW-0813">Transport</keyword>
<keyword evidence="9" id="KW-0406">Ion transport</keyword>
<organism evidence="16 17">
    <name type="scientific">Kushneria avicenniae</name>
    <dbReference type="NCBI Taxonomy" id="402385"/>
    <lineage>
        <taxon>Bacteria</taxon>
        <taxon>Pseudomonadati</taxon>
        <taxon>Pseudomonadota</taxon>
        <taxon>Gammaproteobacteria</taxon>
        <taxon>Oceanospirillales</taxon>
        <taxon>Halomonadaceae</taxon>
        <taxon>Kushneria</taxon>
    </lineage>
</organism>
<evidence type="ECO:0000256" key="2">
    <source>
        <dbReference type="ARBA" id="ARBA00006434"/>
    </source>
</evidence>
<keyword evidence="17" id="KW-1185">Reference proteome</keyword>
<dbReference type="STRING" id="402385.SAMN05421848_0959"/>
<dbReference type="PANTHER" id="PTHR42985">
    <property type="entry name" value="SODIUM-COUPLED MONOCARBOXYLATE TRANSPORTER"/>
    <property type="match status" value="1"/>
</dbReference>
<evidence type="ECO:0000256" key="9">
    <source>
        <dbReference type="ARBA" id="ARBA00023065"/>
    </source>
</evidence>
<feature type="transmembrane region" description="Helical" evidence="15">
    <location>
        <begin position="408"/>
        <end position="426"/>
    </location>
</feature>
<name>A0A1I1I212_9GAMM</name>
<comment type="catalytic activity">
    <reaction evidence="13">
        <text>iodide(out) + 2 Na(+)(out) = iodide(in) + 2 Na(+)(in)</text>
        <dbReference type="Rhea" id="RHEA:71207"/>
        <dbReference type="ChEBI" id="CHEBI:16382"/>
        <dbReference type="ChEBI" id="CHEBI:29101"/>
    </reaction>
</comment>
<feature type="transmembrane region" description="Helical" evidence="15">
    <location>
        <begin position="120"/>
        <end position="144"/>
    </location>
</feature>
<gene>
    <name evidence="16" type="ORF">SAMN05421848_0959</name>
</gene>
<keyword evidence="11" id="KW-0325">Glycoprotein</keyword>
<feature type="transmembrane region" description="Helical" evidence="15">
    <location>
        <begin position="84"/>
        <end position="108"/>
    </location>
</feature>
<evidence type="ECO:0000256" key="1">
    <source>
        <dbReference type="ARBA" id="ARBA00004651"/>
    </source>
</evidence>
<feature type="transmembrane region" description="Helical" evidence="15">
    <location>
        <begin position="458"/>
        <end position="480"/>
    </location>
</feature>
<dbReference type="OrthoDB" id="9814523at2"/>
<keyword evidence="7 15" id="KW-1133">Transmembrane helix</keyword>